<keyword evidence="3" id="KW-1185">Reference proteome</keyword>
<protein>
    <submittedName>
        <fullName evidence="2">Uncharacterized protein DUF3558</fullName>
    </submittedName>
</protein>
<evidence type="ECO:0000313" key="2">
    <source>
        <dbReference type="EMBL" id="RBO86876.1"/>
    </source>
</evidence>
<accession>A0A366DA39</accession>
<dbReference type="InterPro" id="IPR024520">
    <property type="entry name" value="DUF3558"/>
</dbReference>
<dbReference type="PROSITE" id="PS51257">
    <property type="entry name" value="PROKAR_LIPOPROTEIN"/>
    <property type="match status" value="1"/>
</dbReference>
<gene>
    <name evidence="2" type="ORF">DFR74_11248</name>
</gene>
<name>A0A366DA39_9NOCA</name>
<proteinExistence type="predicted"/>
<dbReference type="AlphaFoldDB" id="A0A366DA39"/>
<dbReference type="RefSeq" id="WP_170160798.1">
    <property type="nucleotide sequence ID" value="NZ_QNRE01000012.1"/>
</dbReference>
<reference evidence="2 3" key="1">
    <citation type="submission" date="2018-06" db="EMBL/GenBank/DDBJ databases">
        <title>Genomic Encyclopedia of Type Strains, Phase IV (KMG-IV): sequencing the most valuable type-strain genomes for metagenomic binning, comparative biology and taxonomic classification.</title>
        <authorList>
            <person name="Goeker M."/>
        </authorList>
    </citation>
    <scope>NUCLEOTIDE SEQUENCE [LARGE SCALE GENOMIC DNA]</scope>
    <source>
        <strain evidence="2 3">DSM 44599</strain>
    </source>
</reference>
<comment type="caution">
    <text evidence="2">The sequence shown here is derived from an EMBL/GenBank/DDBJ whole genome shotgun (WGS) entry which is preliminary data.</text>
</comment>
<organism evidence="2 3">
    <name type="scientific">Nocardia puris</name>
    <dbReference type="NCBI Taxonomy" id="208602"/>
    <lineage>
        <taxon>Bacteria</taxon>
        <taxon>Bacillati</taxon>
        <taxon>Actinomycetota</taxon>
        <taxon>Actinomycetes</taxon>
        <taxon>Mycobacteriales</taxon>
        <taxon>Nocardiaceae</taxon>
        <taxon>Nocardia</taxon>
    </lineage>
</organism>
<evidence type="ECO:0000313" key="3">
    <source>
        <dbReference type="Proteomes" id="UP000252586"/>
    </source>
</evidence>
<dbReference type="Pfam" id="PF12079">
    <property type="entry name" value="DUF3558"/>
    <property type="match status" value="1"/>
</dbReference>
<dbReference type="EMBL" id="QNRE01000012">
    <property type="protein sequence ID" value="RBO86876.1"/>
    <property type="molecule type" value="Genomic_DNA"/>
</dbReference>
<dbReference type="STRING" id="1210090.GCA_001613185_04981"/>
<sequence length="206" mass="21775">MEREAGVTMRAVTRAVCILGVVAAGAGLVGCGSTTDGEAQPAGGGTSTSAEDGKNSLGLEPDVPQSYDPCTDVPQSLLDAEELRPGVIPNTAHADAWGAQVMWRGCGWVRSQTYSVSIRVTNMTLDFVRKEFYGEGRELTIGGRPAISARRSDRGPEVCNINVEMKGGSLEFHVVRSSSRNAPDIDSCDHARNLAEKVVPTLPADS</sequence>
<dbReference type="Proteomes" id="UP000252586">
    <property type="component" value="Unassembled WGS sequence"/>
</dbReference>
<feature type="region of interest" description="Disordered" evidence="1">
    <location>
        <begin position="36"/>
        <end position="65"/>
    </location>
</feature>
<evidence type="ECO:0000256" key="1">
    <source>
        <dbReference type="SAM" id="MobiDB-lite"/>
    </source>
</evidence>